<protein>
    <submittedName>
        <fullName evidence="1">Uncharacterized protein</fullName>
    </submittedName>
</protein>
<dbReference type="EMBL" id="GBRH01246266">
    <property type="protein sequence ID" value="JAD51629.1"/>
    <property type="molecule type" value="Transcribed_RNA"/>
</dbReference>
<reference evidence="1" key="2">
    <citation type="journal article" date="2015" name="Data Brief">
        <title>Shoot transcriptome of the giant reed, Arundo donax.</title>
        <authorList>
            <person name="Barrero R.A."/>
            <person name="Guerrero F.D."/>
            <person name="Moolhuijzen P."/>
            <person name="Goolsby J.A."/>
            <person name="Tidwell J."/>
            <person name="Bellgard S.E."/>
            <person name="Bellgard M.I."/>
        </authorList>
    </citation>
    <scope>NUCLEOTIDE SEQUENCE</scope>
    <source>
        <tissue evidence="1">Shoot tissue taken approximately 20 cm above the soil surface</tissue>
    </source>
</reference>
<proteinExistence type="predicted"/>
<organism evidence="1">
    <name type="scientific">Arundo donax</name>
    <name type="common">Giant reed</name>
    <name type="synonym">Donax arundinaceus</name>
    <dbReference type="NCBI Taxonomy" id="35708"/>
    <lineage>
        <taxon>Eukaryota</taxon>
        <taxon>Viridiplantae</taxon>
        <taxon>Streptophyta</taxon>
        <taxon>Embryophyta</taxon>
        <taxon>Tracheophyta</taxon>
        <taxon>Spermatophyta</taxon>
        <taxon>Magnoliopsida</taxon>
        <taxon>Liliopsida</taxon>
        <taxon>Poales</taxon>
        <taxon>Poaceae</taxon>
        <taxon>PACMAD clade</taxon>
        <taxon>Arundinoideae</taxon>
        <taxon>Arundineae</taxon>
        <taxon>Arundo</taxon>
    </lineage>
</organism>
<reference evidence="1" key="1">
    <citation type="submission" date="2014-09" db="EMBL/GenBank/DDBJ databases">
        <authorList>
            <person name="Magalhaes I.L.F."/>
            <person name="Oliveira U."/>
            <person name="Santos F.R."/>
            <person name="Vidigal T.H.D.A."/>
            <person name="Brescovit A.D."/>
            <person name="Santos A.J."/>
        </authorList>
    </citation>
    <scope>NUCLEOTIDE SEQUENCE</scope>
    <source>
        <tissue evidence="1">Shoot tissue taken approximately 20 cm above the soil surface</tissue>
    </source>
</reference>
<sequence length="86" mass="10553">MTFDMLHYCLINNTRTYLCILESNTTYFKQKCRSYEEYWSQIPTLNSCTVPLHIRKVLMHHLCIQSFNPCIRSRHRHYRCFVPPYF</sequence>
<dbReference type="AlphaFoldDB" id="A0A0A9AIY8"/>
<evidence type="ECO:0000313" key="1">
    <source>
        <dbReference type="EMBL" id="JAD51629.1"/>
    </source>
</evidence>
<name>A0A0A9AIY8_ARUDO</name>
<accession>A0A0A9AIY8</accession>